<name>A0A6S6R3H5_9FIRM</name>
<evidence type="ECO:0000313" key="1">
    <source>
        <dbReference type="EMBL" id="BCJ93598.1"/>
    </source>
</evidence>
<dbReference type="KEGG" id="acel:acsn021_11670"/>
<protein>
    <submittedName>
        <fullName evidence="1">Uncharacterized protein</fullName>
    </submittedName>
</protein>
<dbReference type="Proteomes" id="UP000515561">
    <property type="component" value="Chromosome"/>
</dbReference>
<dbReference type="RefSeq" id="WP_184092996.1">
    <property type="nucleotide sequence ID" value="NZ_AP023367.1"/>
</dbReference>
<sequence length="79" mass="9080">MLCIISSLKLLLLFVWLTGNVIRVYIKIDLKRKNLLKSVNSGYSNINEPGIAFRIWYRWLKIVIIPFTVAMDIISLAVG</sequence>
<accession>A0A6S6R3H5</accession>
<dbReference type="AlphaFoldDB" id="A0A6S6R3H5"/>
<keyword evidence="2" id="KW-1185">Reference proteome</keyword>
<dbReference type="EMBL" id="AP023367">
    <property type="protein sequence ID" value="BCJ93598.1"/>
    <property type="molecule type" value="Genomic_DNA"/>
</dbReference>
<reference evidence="1 2" key="1">
    <citation type="journal article" date="2016" name="Int. J. Syst. Evol. Microbiol.">
        <title>Descriptions of Anaerotaenia torta gen. nov., sp. nov. and Anaerocolumna cellulosilytica gen. nov., sp. nov. isolated from a methanogenic reactor of cattle waste.</title>
        <authorList>
            <person name="Uek A."/>
            <person name="Ohtaki Y."/>
            <person name="Kaku N."/>
            <person name="Ueki K."/>
        </authorList>
    </citation>
    <scope>NUCLEOTIDE SEQUENCE [LARGE SCALE GENOMIC DNA]</scope>
    <source>
        <strain evidence="1 2">SN021</strain>
    </source>
</reference>
<organism evidence="1 2">
    <name type="scientific">Anaerocolumna cellulosilytica</name>
    <dbReference type="NCBI Taxonomy" id="433286"/>
    <lineage>
        <taxon>Bacteria</taxon>
        <taxon>Bacillati</taxon>
        <taxon>Bacillota</taxon>
        <taxon>Clostridia</taxon>
        <taxon>Lachnospirales</taxon>
        <taxon>Lachnospiraceae</taxon>
        <taxon>Anaerocolumna</taxon>
    </lineage>
</organism>
<gene>
    <name evidence="1" type="ORF">acsn021_11670</name>
</gene>
<evidence type="ECO:0000313" key="2">
    <source>
        <dbReference type="Proteomes" id="UP000515561"/>
    </source>
</evidence>
<proteinExistence type="predicted"/>